<name>M7TAZ6_EUTLA</name>
<dbReference type="KEGG" id="ela:UCREL1_5956"/>
<dbReference type="CDD" id="cd04301">
    <property type="entry name" value="NAT_SF"/>
    <property type="match status" value="1"/>
</dbReference>
<proteinExistence type="predicted"/>
<dbReference type="Gene3D" id="3.40.630.30">
    <property type="match status" value="1"/>
</dbReference>
<dbReference type="AlphaFoldDB" id="M7TAZ6"/>
<dbReference type="eggNOG" id="ENOG502SIDW">
    <property type="taxonomic scope" value="Eukaryota"/>
</dbReference>
<dbReference type="InterPro" id="IPR016181">
    <property type="entry name" value="Acyl_CoA_acyltransferase"/>
</dbReference>
<dbReference type="OrthoDB" id="5169850at2759"/>
<reference evidence="2" key="1">
    <citation type="journal article" date="2013" name="Genome Announc.">
        <title>Draft genome sequence of the grapevine dieback fungus Eutypa lata UCR-EL1.</title>
        <authorList>
            <person name="Blanco-Ulate B."/>
            <person name="Rolshausen P.E."/>
            <person name="Cantu D."/>
        </authorList>
    </citation>
    <scope>NUCLEOTIDE SEQUENCE [LARGE SCALE GENOMIC DNA]</scope>
    <source>
        <strain evidence="2">UCR-EL1</strain>
    </source>
</reference>
<gene>
    <name evidence="1" type="ORF">UCREL1_5956</name>
</gene>
<dbReference type="HOGENOM" id="CLU_067124_0_0_1"/>
<evidence type="ECO:0008006" key="3">
    <source>
        <dbReference type="Google" id="ProtNLM"/>
    </source>
</evidence>
<evidence type="ECO:0000313" key="2">
    <source>
        <dbReference type="Proteomes" id="UP000012174"/>
    </source>
</evidence>
<protein>
    <recommendedName>
        <fullName evidence="3">N-acetyltransferase domain-containing protein</fullName>
    </recommendedName>
</protein>
<dbReference type="SUPFAM" id="SSF55729">
    <property type="entry name" value="Acyl-CoA N-acyltransferases (Nat)"/>
    <property type="match status" value="1"/>
</dbReference>
<sequence length="283" mass="31708">MSTTTTNSTAATTGTAPQAYEVLPGFEIRQLGPEHLEITKAVMAHSMIFESPIWSKVIPQGDLTKHIYQLFNMTDTWAMHGLKSGYSYGVFDKNYVFKRPESAATNGKLHWDQNNLSATKEELLEQMDFPLASVALAYDGINVIDPAELVPMVQWLPGVPGIMKLLEERDTRDPASWKPTAPGQAMFRNATQTRSDYQGRGLMKALAHFLMRQAKEEGFRAIKIECFNEILPRVWCKPPAPFKGTLVSEAHSSEVEDVDENGQTIYPIRAASQKVSRIYVELL</sequence>
<keyword evidence="2" id="KW-1185">Reference proteome</keyword>
<dbReference type="OMA" id="GVFDKEY"/>
<accession>M7TAZ6</accession>
<dbReference type="EMBL" id="KB706540">
    <property type="protein sequence ID" value="EMR67036.1"/>
    <property type="molecule type" value="Genomic_DNA"/>
</dbReference>
<organism evidence="1 2">
    <name type="scientific">Eutypa lata (strain UCR-EL1)</name>
    <name type="common">Grapevine dieback disease fungus</name>
    <name type="synonym">Eutypa armeniacae</name>
    <dbReference type="NCBI Taxonomy" id="1287681"/>
    <lineage>
        <taxon>Eukaryota</taxon>
        <taxon>Fungi</taxon>
        <taxon>Dikarya</taxon>
        <taxon>Ascomycota</taxon>
        <taxon>Pezizomycotina</taxon>
        <taxon>Sordariomycetes</taxon>
        <taxon>Xylariomycetidae</taxon>
        <taxon>Xylariales</taxon>
        <taxon>Diatrypaceae</taxon>
        <taxon>Eutypa</taxon>
    </lineage>
</organism>
<evidence type="ECO:0000313" key="1">
    <source>
        <dbReference type="EMBL" id="EMR67036.1"/>
    </source>
</evidence>
<dbReference type="Proteomes" id="UP000012174">
    <property type="component" value="Unassembled WGS sequence"/>
</dbReference>